<name>A0A1E3QHX6_9ASCO</name>
<feature type="domain" description="Zn(2)-C6 fungal-type" evidence="4">
    <location>
        <begin position="25"/>
        <end position="54"/>
    </location>
</feature>
<evidence type="ECO:0000256" key="2">
    <source>
        <dbReference type="ARBA" id="ARBA00023242"/>
    </source>
</evidence>
<dbReference type="GO" id="GO:0000981">
    <property type="term" value="F:DNA-binding transcription factor activity, RNA polymerase II-specific"/>
    <property type="evidence" value="ECO:0007669"/>
    <property type="project" value="InterPro"/>
</dbReference>
<protein>
    <recommendedName>
        <fullName evidence="4">Zn(2)-C6 fungal-type domain-containing protein</fullName>
    </recommendedName>
</protein>
<dbReference type="InterPro" id="IPR001138">
    <property type="entry name" value="Zn2Cys6_DnaBD"/>
</dbReference>
<gene>
    <name evidence="5" type="ORF">BABINDRAFT_10202</name>
</gene>
<dbReference type="GO" id="GO:0003677">
    <property type="term" value="F:DNA binding"/>
    <property type="evidence" value="ECO:0007669"/>
    <property type="project" value="InterPro"/>
</dbReference>
<dbReference type="SMART" id="SM00066">
    <property type="entry name" value="GAL4"/>
    <property type="match status" value="1"/>
</dbReference>
<evidence type="ECO:0000259" key="4">
    <source>
        <dbReference type="PROSITE" id="PS50048"/>
    </source>
</evidence>
<dbReference type="OrthoDB" id="3266505at2759"/>
<dbReference type="Pfam" id="PF04082">
    <property type="entry name" value="Fungal_trans"/>
    <property type="match status" value="1"/>
</dbReference>
<accession>A0A1E3QHX6</accession>
<dbReference type="STRING" id="984486.A0A1E3QHX6"/>
<feature type="compositionally biased region" description="Basic and acidic residues" evidence="3">
    <location>
        <begin position="103"/>
        <end position="121"/>
    </location>
</feature>
<keyword evidence="6" id="KW-1185">Reference proteome</keyword>
<dbReference type="GO" id="GO:0008270">
    <property type="term" value="F:zinc ion binding"/>
    <property type="evidence" value="ECO:0007669"/>
    <property type="project" value="InterPro"/>
</dbReference>
<evidence type="ECO:0000313" key="6">
    <source>
        <dbReference type="Proteomes" id="UP000094336"/>
    </source>
</evidence>
<organism evidence="5 6">
    <name type="scientific">Babjeviella inositovora NRRL Y-12698</name>
    <dbReference type="NCBI Taxonomy" id="984486"/>
    <lineage>
        <taxon>Eukaryota</taxon>
        <taxon>Fungi</taxon>
        <taxon>Dikarya</taxon>
        <taxon>Ascomycota</taxon>
        <taxon>Saccharomycotina</taxon>
        <taxon>Pichiomycetes</taxon>
        <taxon>Serinales incertae sedis</taxon>
        <taxon>Babjeviella</taxon>
    </lineage>
</organism>
<evidence type="ECO:0000256" key="3">
    <source>
        <dbReference type="SAM" id="MobiDB-lite"/>
    </source>
</evidence>
<dbReference type="CDD" id="cd12148">
    <property type="entry name" value="fungal_TF_MHR"/>
    <property type="match status" value="1"/>
</dbReference>
<reference evidence="6" key="1">
    <citation type="submission" date="2016-05" db="EMBL/GenBank/DDBJ databases">
        <title>Comparative genomics of biotechnologically important yeasts.</title>
        <authorList>
            <consortium name="DOE Joint Genome Institute"/>
            <person name="Riley R."/>
            <person name="Haridas S."/>
            <person name="Wolfe K.H."/>
            <person name="Lopes M.R."/>
            <person name="Hittinger C.T."/>
            <person name="Goker M."/>
            <person name="Salamov A."/>
            <person name="Wisecaver J."/>
            <person name="Long T.M."/>
            <person name="Aerts A.L."/>
            <person name="Barry K."/>
            <person name="Choi C."/>
            <person name="Clum A."/>
            <person name="Coughlan A.Y."/>
            <person name="Deshpande S."/>
            <person name="Douglass A.P."/>
            <person name="Hanson S.J."/>
            <person name="Klenk H.-P."/>
            <person name="Labutti K."/>
            <person name="Lapidus A."/>
            <person name="Lindquist E."/>
            <person name="Lipzen A."/>
            <person name="Meier-Kolthoff J.P."/>
            <person name="Ohm R.A."/>
            <person name="Otillar R.P."/>
            <person name="Pangilinan J."/>
            <person name="Peng Y."/>
            <person name="Rokas A."/>
            <person name="Rosa C.A."/>
            <person name="Scheuner C."/>
            <person name="Sibirny A.A."/>
            <person name="Slot J.C."/>
            <person name="Stielow J.B."/>
            <person name="Sun H."/>
            <person name="Kurtzman C.P."/>
            <person name="Blackwell M."/>
            <person name="Grigoriev I.V."/>
            <person name="Jeffries T.W."/>
        </authorList>
    </citation>
    <scope>NUCLEOTIDE SEQUENCE [LARGE SCALE GENOMIC DNA]</scope>
    <source>
        <strain evidence="6">NRRL Y-12698</strain>
    </source>
</reference>
<dbReference type="InterPro" id="IPR050987">
    <property type="entry name" value="AtrR-like"/>
</dbReference>
<dbReference type="PROSITE" id="PS50048">
    <property type="entry name" value="ZN2_CY6_FUNGAL_2"/>
    <property type="match status" value="1"/>
</dbReference>
<feature type="compositionally biased region" description="Polar residues" evidence="3">
    <location>
        <begin position="90"/>
        <end position="101"/>
    </location>
</feature>
<dbReference type="PROSITE" id="PS00463">
    <property type="entry name" value="ZN2_CY6_FUNGAL_1"/>
    <property type="match status" value="1"/>
</dbReference>
<dbReference type="Gene3D" id="4.10.240.10">
    <property type="entry name" value="Zn(2)-C6 fungal-type DNA-binding domain"/>
    <property type="match status" value="1"/>
</dbReference>
<dbReference type="PANTHER" id="PTHR46910">
    <property type="entry name" value="TRANSCRIPTION FACTOR PDR1"/>
    <property type="match status" value="1"/>
</dbReference>
<dbReference type="AlphaFoldDB" id="A0A1E3QHX6"/>
<feature type="region of interest" description="Disordered" evidence="3">
    <location>
        <begin position="83"/>
        <end position="121"/>
    </location>
</feature>
<dbReference type="InterPro" id="IPR007219">
    <property type="entry name" value="XnlR_reg_dom"/>
</dbReference>
<dbReference type="RefSeq" id="XP_018982624.1">
    <property type="nucleotide sequence ID" value="XM_019126703.1"/>
</dbReference>
<sequence length="715" mass="80506">MTSPASTSSKKSSPLESSHRRVPTACTRCRKRRTKCSGTNPCRNCIQNASECIFQVEDIRKVTVLESFITSLKRRITELEEKVGKKQKGENGTQMPSQANPTEIKDGVRAPDTKQDAKCDDTRGLAKRDSTKFDIHLEASTSEAVYSAIFAIFSQSPSDPPSPVRSCSTDESLYNDVLLLVPSPGLAQLFASVTFHRFSDYVNNVFQFLNCGYLSLEPLALINQVASFCEFEGKWRYFAPDAFMAKCCMIVALGELYEPAYCVSPRNVRLEPPLVDKVPPGFAYFKQAVALLPAFIIEEDELGTQSVLVVEALTLAAIYLRVINKNIASSNFSLQALQMTINMNLHVAPLETSQEDRRLFWAAYSLNRTISLRVGQPLLLSAEEIATPMPSVNQAPSQKQELYKSEIHPCYIQLAIISEDICKTIYRRKCTTQANGVSSLPRFTLSMLNILSKLVRWADALPQNLKLDACLTSQGSYESHTELDRNRRFIYSLHANYCHCIFITTVPLLINLVQEQKQKGSKGSLDNPNVWKIIHMNFEACSISLRLYESLYRGKLITTYGFMDHDYLFSIGLGFIMGQLFDFSAYPVDISKYEFLKSLGKVFNILTNLLHNGNRIAHYKCMQLLDLIRLNPDIERESTKMAPVMVPAAVPVAIPPPVTVPIPHPNDFFLPFDDLLFAEPTVGMINDFYSTMSVDYYNLTEDDFVLFSDTFDMHV</sequence>
<dbReference type="InterPro" id="IPR036864">
    <property type="entry name" value="Zn2-C6_fun-type_DNA-bd_sf"/>
</dbReference>
<dbReference type="PANTHER" id="PTHR46910:SF39">
    <property type="entry name" value="ZN(II)2CYS6 TRANSCRIPTION FACTOR (EUROFUNG)"/>
    <property type="match status" value="1"/>
</dbReference>
<proteinExistence type="predicted"/>
<dbReference type="GO" id="GO:0006351">
    <property type="term" value="P:DNA-templated transcription"/>
    <property type="evidence" value="ECO:0007669"/>
    <property type="project" value="InterPro"/>
</dbReference>
<keyword evidence="2" id="KW-0539">Nucleus</keyword>
<dbReference type="CDD" id="cd00067">
    <property type="entry name" value="GAL4"/>
    <property type="match status" value="1"/>
</dbReference>
<dbReference type="SUPFAM" id="SSF57701">
    <property type="entry name" value="Zn2/Cys6 DNA-binding domain"/>
    <property type="match status" value="1"/>
</dbReference>
<dbReference type="GeneID" id="30144557"/>
<dbReference type="SMART" id="SM00906">
    <property type="entry name" value="Fungal_trans"/>
    <property type="match status" value="1"/>
</dbReference>
<dbReference type="Pfam" id="PF00172">
    <property type="entry name" value="Zn_clus"/>
    <property type="match status" value="1"/>
</dbReference>
<feature type="region of interest" description="Disordered" evidence="3">
    <location>
        <begin position="1"/>
        <end position="24"/>
    </location>
</feature>
<evidence type="ECO:0000313" key="5">
    <source>
        <dbReference type="EMBL" id="ODQ77296.1"/>
    </source>
</evidence>
<keyword evidence="1" id="KW-0479">Metal-binding</keyword>
<evidence type="ECO:0000256" key="1">
    <source>
        <dbReference type="ARBA" id="ARBA00022723"/>
    </source>
</evidence>
<feature type="compositionally biased region" description="Low complexity" evidence="3">
    <location>
        <begin position="1"/>
        <end position="16"/>
    </location>
</feature>
<dbReference type="Proteomes" id="UP000094336">
    <property type="component" value="Unassembled WGS sequence"/>
</dbReference>
<dbReference type="EMBL" id="KV454441">
    <property type="protein sequence ID" value="ODQ77296.1"/>
    <property type="molecule type" value="Genomic_DNA"/>
</dbReference>